<dbReference type="KEGG" id="vg:35382093"/>
<dbReference type="EMBL" id="LT906555">
    <property type="protein sequence ID" value="SNW62222.1"/>
    <property type="molecule type" value="Genomic_DNA"/>
</dbReference>
<dbReference type="GeneID" id="35382093"/>
<accession>A0A2I2L3U7</accession>
<name>A0A2I2L3U7_9VIRU</name>
<evidence type="ECO:0000313" key="1">
    <source>
        <dbReference type="EMBL" id="SNW62222.1"/>
    </source>
</evidence>
<dbReference type="RefSeq" id="YP_009448524.1">
    <property type="nucleotide sequence ID" value="NC_036594.1"/>
</dbReference>
<keyword evidence="2" id="KW-1185">Reference proteome</keyword>
<dbReference type="Proteomes" id="UP000236316">
    <property type="component" value="Segment"/>
</dbReference>
<proteinExistence type="predicted"/>
<reference evidence="1" key="1">
    <citation type="submission" date="2017-08" db="EMBL/GenBank/DDBJ databases">
        <authorList>
            <consortium name="Urmite Genomes"/>
        </authorList>
    </citation>
    <scope>NUCLEOTIDE SEQUENCE [LARGE SCALE GENOMIC DNA]</scope>
    <source>
        <strain evidence="1">IHUMI-LCC2</strain>
    </source>
</reference>
<gene>
    <name evidence="1" type="ORF">ORPV_318</name>
</gene>
<sequence length="133" mass="15512">MTDCVLDCPFEEKKVDVDPWHYVGCPNWHKCEYAKPFIDLCKDKLPNQKLPIRVGWTGYIELNSLPEKGTFAWCHDDVGRFVCLIDDVLVFQRMQNGDLLMYGRVTNTYSSFSDQATLDILDNLRETILNRYP</sequence>
<organism evidence="1">
    <name type="scientific">Orpheovirus IHUMI-LCC2</name>
    <dbReference type="NCBI Taxonomy" id="2023057"/>
    <lineage>
        <taxon>Viruses</taxon>
        <taxon>Varidnaviria</taxon>
        <taxon>Bamfordvirae</taxon>
        <taxon>Nucleocytoviricota</taxon>
        <taxon>Megaviricetes</taxon>
        <taxon>Pimascovirales</taxon>
        <taxon>Ocovirineae</taxon>
        <taxon>Orpheoviridae</taxon>
        <taxon>Alphaorpheovirus</taxon>
        <taxon>Alphaorpheovirus massiliense</taxon>
    </lineage>
</organism>
<evidence type="ECO:0000313" key="2">
    <source>
        <dbReference type="Proteomes" id="UP000236316"/>
    </source>
</evidence>
<protein>
    <submittedName>
        <fullName evidence="1">Uncharacterized protein</fullName>
    </submittedName>
</protein>